<dbReference type="GO" id="GO:0006895">
    <property type="term" value="P:Golgi to endosome transport"/>
    <property type="evidence" value="ECO:0007669"/>
    <property type="project" value="TreeGrafter"/>
</dbReference>
<sequence length="1459" mass="162516">MWARRFAVLLGLVGVVRDLSGLGALAQNPSVQTTRFENLPRNLFYFDDTTSLLYHDSVQGTVYVSDDEGKSWNKVSGVPEGHALMLIEHPFDNRMASIHTGRKDDPLEDDESGQNVAIVRDAASRRAYSNTTQLSRRQEKLGLDPISKCKKSNWGWTQVCMGSTYYTLDAFASEPKVLARNSYKCIFAHSSSIRSISGGKKKAGRDYKRTIEQAIHQLRLVQQGESNCICLPKSLTALQEIELIDFGLGQRASRGVTAVGVVSKFMVAALRDPTSKTNELQLQVTLDGHVWHKAHFPHASSSTLLENAYTIVESTSHSLGVDVLLHSDAAVGTLFVSNSNGTFFVQSLADTNRNRAGFVDFEELVGIEGVGIANYVKNARAVEGHKSAKQVRSVISFDDGRSQKRYAGEYSHVLGRSWDPLNPPSDSDCRSSSRDTCALHLYSVSTPHNIGRVFSSPAPGLVLGVGSVGTHLRPYEECDTYLSRDAGLTWKRVQRGAHLYEVGDQGAVMVLVDDEEKTLDLGVSLRARMLTTVPDSTSLKFILLGTLSREDQGSGGRHALVHLDFEPVKGRKCEGGDFEKWYARTIKGKECLMGHKQWYSRRKENANCYVGDKFNEAPEHEDNCPCEDEDFECDYNYVRQGNECVAAGPEPIPADVCKLNTPGEKYLGSSGYRLIPGNTCTRSGGKEKDAKVEKDCSQAQKPPGEVSHQTMFFKRPMVGNWYFQKAGTVLVHLDDGTVYQSSNEGYSWTVLMNGQYFIAVYMHQYSFDRAYLITDKGKMYYTTDTAEQWLPIDLPAPPNQFSLGLLSFHPLQSDWLLYTGQKDCGSDNTNCRAEAYYTLDHGRSWSLVEKYVRTCTWARTSDLRIDQRLILCESYRDKKGNQRSFAGNPLEFVEGGDFFRNKRKMFDNVVGFAKFSEYLLVAEVKAQSNSLDLQVSLDGRRFAMGQFPPGMSVNNHAYTVLESSTDSVFLHVTMSDKHGAEWGNVLKSNSNGTYYGLSLGGVNRNSQGYVDFEKMVRLDGIAVMNVVANTQEAEHTGKKKLQTRITHNDGGTWKAMTPPAKDSLGQNYACSGTCALHIHGYTERYDARAKYSSPSAIGLMMGVGSVSEHLAPYKDSDTFLTRDGGFTWEEVHKDAHLFEYGDSGSIIVIVNDEEPTDHVLYTINEGLAWREYKFGEKLRIRSIVTKPTDTSRKFILLGHKANDRDASVAVHVDFSAITSRRCTLDPDNPSRDDFELWSPSEEREERCLFGRQVLYHRRLRDRDCYVGDQVKVEKRIVKNCACVASDFECEFNYVRNDAGECVLTPGTEALPDDDVCPGTSTTWYERTAYRKIPHSTCEGGQRLDRGGEHACPGIGSHGYLFWGFVIMLPIAFAGLVGLYFRRHGFATGAIRLGESRPWDDGVLSTLASIPVAIVAVGRGLWAQVSGALGRRGPRYPTRGGYRSVAVDEDAQVLRFEDDD</sequence>
<keyword evidence="4 17" id="KW-0732">Signal</keyword>
<keyword evidence="3 16" id="KW-0812">Transmembrane</keyword>
<evidence type="ECO:0000256" key="4">
    <source>
        <dbReference type="ARBA" id="ARBA00022729"/>
    </source>
</evidence>
<dbReference type="InterPro" id="IPR050310">
    <property type="entry name" value="VPS10-sortilin"/>
</dbReference>
<dbReference type="SUPFAM" id="SSF110296">
    <property type="entry name" value="Oligoxyloglucan reducing end-specific cellobiohydrolase"/>
    <property type="match status" value="2"/>
</dbReference>
<organism evidence="19 20">
    <name type="scientific">Ceratobasidium theobromae</name>
    <dbReference type="NCBI Taxonomy" id="1582974"/>
    <lineage>
        <taxon>Eukaryota</taxon>
        <taxon>Fungi</taxon>
        <taxon>Dikarya</taxon>
        <taxon>Basidiomycota</taxon>
        <taxon>Agaricomycotina</taxon>
        <taxon>Agaricomycetes</taxon>
        <taxon>Cantharellales</taxon>
        <taxon>Ceratobasidiaceae</taxon>
        <taxon>Ceratobasidium</taxon>
    </lineage>
</organism>
<dbReference type="Gene3D" id="2.130.10.10">
    <property type="entry name" value="YVTN repeat-like/Quinoprotein amine dehydrogenase"/>
    <property type="match status" value="1"/>
</dbReference>
<evidence type="ECO:0000256" key="1">
    <source>
        <dbReference type="ARBA" id="ARBA00004198"/>
    </source>
</evidence>
<keyword evidence="20" id="KW-1185">Reference proteome</keyword>
<evidence type="ECO:0000256" key="17">
    <source>
        <dbReference type="SAM" id="SignalP"/>
    </source>
</evidence>
<feature type="signal peptide" evidence="17">
    <location>
        <begin position="1"/>
        <end position="18"/>
    </location>
</feature>
<feature type="chain" id="PRO_5024276904" description="Vacuolar protein sorting/targeting protein 10" evidence="17">
    <location>
        <begin position="19"/>
        <end position="1459"/>
    </location>
</feature>
<dbReference type="FunFam" id="3.30.60.270:FF:000005">
    <property type="entry name" value="Sortilin"/>
    <property type="match status" value="2"/>
</dbReference>
<keyword evidence="10" id="KW-0325">Glycoprotein</keyword>
<dbReference type="Pfam" id="PF15902">
    <property type="entry name" value="Sortilin-Vps10"/>
    <property type="match status" value="2"/>
</dbReference>
<evidence type="ECO:0000259" key="18">
    <source>
        <dbReference type="SMART" id="SM00602"/>
    </source>
</evidence>
<dbReference type="InterPro" id="IPR031777">
    <property type="entry name" value="Sortilin_C"/>
</dbReference>
<keyword evidence="5" id="KW-0677">Repeat</keyword>
<keyword evidence="8 16" id="KW-0472">Membrane</keyword>
<evidence type="ECO:0000313" key="19">
    <source>
        <dbReference type="EMBL" id="KAB5593920.1"/>
    </source>
</evidence>
<evidence type="ECO:0000256" key="8">
    <source>
        <dbReference type="ARBA" id="ARBA00023136"/>
    </source>
</evidence>
<dbReference type="InterPro" id="IPR031778">
    <property type="entry name" value="Sortilin_N"/>
</dbReference>
<dbReference type="PANTHER" id="PTHR12106">
    <property type="entry name" value="SORTILIN RELATED"/>
    <property type="match status" value="1"/>
</dbReference>
<dbReference type="Gene3D" id="2.10.70.80">
    <property type="match status" value="2"/>
</dbReference>
<keyword evidence="6 16" id="KW-1133">Transmembrane helix</keyword>
<evidence type="ECO:0000256" key="10">
    <source>
        <dbReference type="ARBA" id="ARBA00023180"/>
    </source>
</evidence>
<keyword evidence="7" id="KW-0333">Golgi apparatus</keyword>
<dbReference type="GO" id="GO:0006896">
    <property type="term" value="P:Golgi to vacuole transport"/>
    <property type="evidence" value="ECO:0007669"/>
    <property type="project" value="TreeGrafter"/>
</dbReference>
<dbReference type="OrthoDB" id="443634at2759"/>
<keyword evidence="9" id="KW-0675">Receptor</keyword>
<comment type="function">
    <text evidence="11">Functions as a sorting receptor in the Golgi compartment required for the intracellular sorting and delivery of soluble vacuolar proteins, like carboxypeptidase Y (CPY) and proteinase A. Executes multiple rounds of sorting by cycling between the late Golgi and a prevacuolar endosome-like compartment.</text>
</comment>
<feature type="transmembrane region" description="Helical" evidence="16">
    <location>
        <begin position="1359"/>
        <end position="1380"/>
    </location>
</feature>
<dbReference type="SMART" id="SM00602">
    <property type="entry name" value="VPS10"/>
    <property type="match status" value="2"/>
</dbReference>
<reference evidence="19 20" key="1">
    <citation type="journal article" date="2019" name="Fungal Biol. Biotechnol.">
        <title>Draft genome sequence of fastidious pathogen Ceratobasidium theobromae, which causes vascular-streak dieback in Theobroma cacao.</title>
        <authorList>
            <person name="Ali S.S."/>
            <person name="Asman A."/>
            <person name="Shao J."/>
            <person name="Firmansyah A.P."/>
            <person name="Susilo A.W."/>
            <person name="Rosmana A."/>
            <person name="McMahon P."/>
            <person name="Junaid M."/>
            <person name="Guest D."/>
            <person name="Kheng T.Y."/>
            <person name="Meinhardt L.W."/>
            <person name="Bailey B.A."/>
        </authorList>
    </citation>
    <scope>NUCLEOTIDE SEQUENCE [LARGE SCALE GENOMIC DNA]</scope>
    <source>
        <strain evidence="19 20">CT2</strain>
    </source>
</reference>
<evidence type="ECO:0000313" key="20">
    <source>
        <dbReference type="Proteomes" id="UP000383932"/>
    </source>
</evidence>
<dbReference type="Gene3D" id="3.30.60.270">
    <property type="match status" value="2"/>
</dbReference>
<gene>
    <name evidence="19" type="ORF">CTheo_2646</name>
</gene>
<dbReference type="Proteomes" id="UP000383932">
    <property type="component" value="Unassembled WGS sequence"/>
</dbReference>
<dbReference type="GO" id="GO:0005794">
    <property type="term" value="C:Golgi apparatus"/>
    <property type="evidence" value="ECO:0007669"/>
    <property type="project" value="UniProtKB-SubCell"/>
</dbReference>
<dbReference type="EMBL" id="SSOP01000028">
    <property type="protein sequence ID" value="KAB5593920.1"/>
    <property type="molecule type" value="Genomic_DNA"/>
</dbReference>
<dbReference type="GO" id="GO:0016020">
    <property type="term" value="C:membrane"/>
    <property type="evidence" value="ECO:0007669"/>
    <property type="project" value="InterPro"/>
</dbReference>
<feature type="domain" description="VPS10" evidence="18">
    <location>
        <begin position="727"/>
        <end position="1356"/>
    </location>
</feature>
<accession>A0A5N5QQA1</accession>
<evidence type="ECO:0000256" key="16">
    <source>
        <dbReference type="SAM" id="Phobius"/>
    </source>
</evidence>
<dbReference type="GO" id="GO:0005829">
    <property type="term" value="C:cytosol"/>
    <property type="evidence" value="ECO:0007669"/>
    <property type="project" value="GOC"/>
</dbReference>
<protein>
    <recommendedName>
        <fullName evidence="2">Vacuolar protein sorting/targeting protein 10</fullName>
    </recommendedName>
    <alternativeName>
        <fullName evidence="13">Carboxypeptidase Y receptor</fullName>
    </alternativeName>
    <alternativeName>
        <fullName evidence="12 14">Sortilin VPS10</fullName>
    </alternativeName>
</protein>
<dbReference type="InterPro" id="IPR006581">
    <property type="entry name" value="VPS10"/>
</dbReference>
<feature type="domain" description="VPS10" evidence="18">
    <location>
        <begin position="51"/>
        <end position="701"/>
    </location>
</feature>
<evidence type="ECO:0000256" key="5">
    <source>
        <dbReference type="ARBA" id="ARBA00022737"/>
    </source>
</evidence>
<comment type="caution">
    <text evidence="19">The sequence shown here is derived from an EMBL/GenBank/DDBJ whole genome shotgun (WGS) entry which is preliminary data.</text>
</comment>
<evidence type="ECO:0000256" key="11">
    <source>
        <dbReference type="ARBA" id="ARBA00025569"/>
    </source>
</evidence>
<evidence type="ECO:0000256" key="15">
    <source>
        <dbReference type="ARBA" id="ARBA00046293"/>
    </source>
</evidence>
<comment type="subcellular location">
    <subcellularLocation>
        <location evidence="1">Golgi apparatus</location>
        <location evidence="1">trans-Golgi network membrane</location>
    </subcellularLocation>
    <subcellularLocation>
        <location evidence="15">Prevacuolar compartment membrane</location>
    </subcellularLocation>
</comment>
<name>A0A5N5QQA1_9AGAM</name>
<evidence type="ECO:0000256" key="13">
    <source>
        <dbReference type="ARBA" id="ARBA00031354"/>
    </source>
</evidence>
<evidence type="ECO:0000256" key="12">
    <source>
        <dbReference type="ARBA" id="ARBA00031250"/>
    </source>
</evidence>
<evidence type="ECO:0000256" key="6">
    <source>
        <dbReference type="ARBA" id="ARBA00022989"/>
    </source>
</evidence>
<dbReference type="FunFam" id="2.10.70.80:FF:000001">
    <property type="entry name" value="Sortilin-related VPS10 domain-containing receptor 1"/>
    <property type="match status" value="1"/>
</dbReference>
<evidence type="ECO:0000256" key="3">
    <source>
        <dbReference type="ARBA" id="ARBA00022692"/>
    </source>
</evidence>
<evidence type="ECO:0000256" key="7">
    <source>
        <dbReference type="ARBA" id="ARBA00023034"/>
    </source>
</evidence>
<dbReference type="InterPro" id="IPR015943">
    <property type="entry name" value="WD40/YVTN_repeat-like_dom_sf"/>
</dbReference>
<dbReference type="GO" id="GO:0006623">
    <property type="term" value="P:protein targeting to vacuole"/>
    <property type="evidence" value="ECO:0007669"/>
    <property type="project" value="TreeGrafter"/>
</dbReference>
<proteinExistence type="predicted"/>
<evidence type="ECO:0000256" key="2">
    <source>
        <dbReference type="ARBA" id="ARBA00015369"/>
    </source>
</evidence>
<dbReference type="Pfam" id="PF15901">
    <property type="entry name" value="Sortilin_C"/>
    <property type="match status" value="2"/>
</dbReference>
<evidence type="ECO:0000256" key="9">
    <source>
        <dbReference type="ARBA" id="ARBA00023170"/>
    </source>
</evidence>
<evidence type="ECO:0000256" key="14">
    <source>
        <dbReference type="ARBA" id="ARBA00031902"/>
    </source>
</evidence>
<dbReference type="PANTHER" id="PTHR12106:SF27">
    <property type="entry name" value="SORTILIN-RELATED RECEPTOR"/>
    <property type="match status" value="1"/>
</dbReference>